<dbReference type="KEGG" id="pcot:PCOAH_00020310"/>
<feature type="compositionally biased region" description="Basic residues" evidence="4">
    <location>
        <begin position="897"/>
        <end position="910"/>
    </location>
</feature>
<feature type="compositionally biased region" description="Acidic residues" evidence="4">
    <location>
        <begin position="707"/>
        <end position="725"/>
    </location>
</feature>
<organism evidence="6 7">
    <name type="scientific">Plasmodium coatneyi</name>
    <dbReference type="NCBI Taxonomy" id="208452"/>
    <lineage>
        <taxon>Eukaryota</taxon>
        <taxon>Sar</taxon>
        <taxon>Alveolata</taxon>
        <taxon>Apicomplexa</taxon>
        <taxon>Aconoidasida</taxon>
        <taxon>Haemosporida</taxon>
        <taxon>Plasmodiidae</taxon>
        <taxon>Plasmodium</taxon>
    </lineage>
</organism>
<protein>
    <recommendedName>
        <fullName evidence="5">Zinc finger PHD-type domain-containing protein</fullName>
    </recommendedName>
</protein>
<feature type="compositionally biased region" description="Basic and acidic residues" evidence="4">
    <location>
        <begin position="3139"/>
        <end position="3167"/>
    </location>
</feature>
<dbReference type="InterPro" id="IPR001965">
    <property type="entry name" value="Znf_PHD"/>
</dbReference>
<dbReference type="GeneID" id="30908757"/>
<feature type="region of interest" description="Disordered" evidence="4">
    <location>
        <begin position="979"/>
        <end position="1007"/>
    </location>
</feature>
<keyword evidence="2" id="KW-0863">Zinc-finger</keyword>
<dbReference type="EMBL" id="CP016246">
    <property type="protein sequence ID" value="ANQ07722.1"/>
    <property type="molecule type" value="Genomic_DNA"/>
</dbReference>
<feature type="region of interest" description="Disordered" evidence="4">
    <location>
        <begin position="320"/>
        <end position="343"/>
    </location>
</feature>
<evidence type="ECO:0000256" key="1">
    <source>
        <dbReference type="ARBA" id="ARBA00022723"/>
    </source>
</evidence>
<feature type="region of interest" description="Disordered" evidence="4">
    <location>
        <begin position="1231"/>
        <end position="1276"/>
    </location>
</feature>
<feature type="compositionally biased region" description="Basic and acidic residues" evidence="4">
    <location>
        <begin position="2048"/>
        <end position="2068"/>
    </location>
</feature>
<dbReference type="CDD" id="cd15489">
    <property type="entry name" value="PHD_SF"/>
    <property type="match status" value="1"/>
</dbReference>
<feature type="compositionally biased region" description="Basic and acidic residues" evidence="4">
    <location>
        <begin position="2599"/>
        <end position="2630"/>
    </location>
</feature>
<feature type="region of interest" description="Disordered" evidence="4">
    <location>
        <begin position="680"/>
        <end position="725"/>
    </location>
</feature>
<feature type="compositionally biased region" description="Basic residues" evidence="4">
    <location>
        <begin position="1437"/>
        <end position="1450"/>
    </location>
</feature>
<feature type="region of interest" description="Disordered" evidence="4">
    <location>
        <begin position="2095"/>
        <end position="2172"/>
    </location>
</feature>
<feature type="region of interest" description="Disordered" evidence="4">
    <location>
        <begin position="882"/>
        <end position="918"/>
    </location>
</feature>
<accession>A0A1B1DY58</accession>
<dbReference type="VEuPathDB" id="PlasmoDB:PCOAH_00020310"/>
<feature type="region of interest" description="Disordered" evidence="4">
    <location>
        <begin position="2599"/>
        <end position="2646"/>
    </location>
</feature>
<feature type="compositionally biased region" description="Basic and acidic residues" evidence="4">
    <location>
        <begin position="1669"/>
        <end position="1713"/>
    </location>
</feature>
<feature type="compositionally biased region" description="Basic and acidic residues" evidence="4">
    <location>
        <begin position="1258"/>
        <end position="1274"/>
    </location>
</feature>
<feature type="compositionally biased region" description="Acidic residues" evidence="4">
    <location>
        <begin position="2016"/>
        <end position="2032"/>
    </location>
</feature>
<feature type="compositionally biased region" description="Basic and acidic residues" evidence="4">
    <location>
        <begin position="1057"/>
        <end position="1069"/>
    </location>
</feature>
<keyword evidence="7" id="KW-1185">Reference proteome</keyword>
<feature type="compositionally biased region" description="Low complexity" evidence="4">
    <location>
        <begin position="981"/>
        <end position="992"/>
    </location>
</feature>
<feature type="compositionally biased region" description="Basic and acidic residues" evidence="4">
    <location>
        <begin position="1573"/>
        <end position="1582"/>
    </location>
</feature>
<dbReference type="Proteomes" id="UP000092716">
    <property type="component" value="Chromosome 8"/>
</dbReference>
<feature type="compositionally biased region" description="Polar residues" evidence="4">
    <location>
        <begin position="1724"/>
        <end position="1733"/>
    </location>
</feature>
<feature type="compositionally biased region" description="Basic and acidic residues" evidence="4">
    <location>
        <begin position="2096"/>
        <end position="2110"/>
    </location>
</feature>
<name>A0A1B1DY58_9APIC</name>
<feature type="region of interest" description="Disordered" evidence="4">
    <location>
        <begin position="2304"/>
        <end position="2331"/>
    </location>
</feature>
<feature type="region of interest" description="Disordered" evidence="4">
    <location>
        <begin position="3312"/>
        <end position="3342"/>
    </location>
</feature>
<feature type="region of interest" description="Disordered" evidence="4">
    <location>
        <begin position="1566"/>
        <end position="1735"/>
    </location>
</feature>
<feature type="compositionally biased region" description="Basic and acidic residues" evidence="4">
    <location>
        <begin position="2926"/>
        <end position="2946"/>
    </location>
</feature>
<feature type="compositionally biased region" description="Polar residues" evidence="4">
    <location>
        <begin position="3175"/>
        <end position="3184"/>
    </location>
</feature>
<feature type="compositionally biased region" description="Basic and acidic residues" evidence="4">
    <location>
        <begin position="1233"/>
        <end position="1247"/>
    </location>
</feature>
<feature type="region of interest" description="Disordered" evidence="4">
    <location>
        <begin position="1747"/>
        <end position="1774"/>
    </location>
</feature>
<keyword evidence="3" id="KW-0862">Zinc</keyword>
<dbReference type="OrthoDB" id="9547406at2759"/>
<evidence type="ECO:0000259" key="5">
    <source>
        <dbReference type="SMART" id="SM00249"/>
    </source>
</evidence>
<dbReference type="Pfam" id="PF13832">
    <property type="entry name" value="zf-HC5HC2H_2"/>
    <property type="match status" value="1"/>
</dbReference>
<evidence type="ECO:0000256" key="4">
    <source>
        <dbReference type="SAM" id="MobiDB-lite"/>
    </source>
</evidence>
<feature type="region of interest" description="Disordered" evidence="4">
    <location>
        <begin position="1952"/>
        <end position="1984"/>
    </location>
</feature>
<evidence type="ECO:0000256" key="2">
    <source>
        <dbReference type="ARBA" id="ARBA00022771"/>
    </source>
</evidence>
<dbReference type="SUPFAM" id="SSF57903">
    <property type="entry name" value="FYVE/PHD zinc finger"/>
    <property type="match status" value="2"/>
</dbReference>
<dbReference type="InterPro" id="IPR013083">
    <property type="entry name" value="Znf_RING/FYVE/PHD"/>
</dbReference>
<feature type="compositionally biased region" description="Basic and acidic residues" evidence="4">
    <location>
        <begin position="1640"/>
        <end position="1651"/>
    </location>
</feature>
<feature type="compositionally biased region" description="Low complexity" evidence="4">
    <location>
        <begin position="1381"/>
        <end position="1400"/>
    </location>
</feature>
<feature type="domain" description="Zinc finger PHD-type" evidence="5">
    <location>
        <begin position="189"/>
        <end position="235"/>
    </location>
</feature>
<feature type="region of interest" description="Disordered" evidence="4">
    <location>
        <begin position="2743"/>
        <end position="2777"/>
    </location>
</feature>
<feature type="region of interest" description="Disordered" evidence="4">
    <location>
        <begin position="1381"/>
        <end position="1456"/>
    </location>
</feature>
<feature type="compositionally biased region" description="Low complexity" evidence="4">
    <location>
        <begin position="2121"/>
        <end position="2130"/>
    </location>
</feature>
<gene>
    <name evidence="6" type="ORF">PCOAH_00020310</name>
</gene>
<proteinExistence type="predicted"/>
<evidence type="ECO:0000313" key="7">
    <source>
        <dbReference type="Proteomes" id="UP000092716"/>
    </source>
</evidence>
<dbReference type="Gene3D" id="3.30.40.10">
    <property type="entry name" value="Zinc/RING finger domain, C3HC4 (zinc finger)"/>
    <property type="match status" value="2"/>
</dbReference>
<feature type="region of interest" description="Disordered" evidence="4">
    <location>
        <begin position="639"/>
        <end position="660"/>
    </location>
</feature>
<feature type="region of interest" description="Disordered" evidence="4">
    <location>
        <begin position="3552"/>
        <end position="3577"/>
    </location>
</feature>
<keyword evidence="1" id="KW-0479">Metal-binding</keyword>
<feature type="compositionally biased region" description="Basic residues" evidence="4">
    <location>
        <begin position="2111"/>
        <end position="2120"/>
    </location>
</feature>
<feature type="region of interest" description="Disordered" evidence="4">
    <location>
        <begin position="59"/>
        <end position="78"/>
    </location>
</feature>
<feature type="region of interest" description="Disordered" evidence="4">
    <location>
        <begin position="1999"/>
        <end position="2076"/>
    </location>
</feature>
<feature type="region of interest" description="Disordered" evidence="4">
    <location>
        <begin position="3131"/>
        <end position="3249"/>
    </location>
</feature>
<dbReference type="RefSeq" id="XP_019914417.1">
    <property type="nucleotide sequence ID" value="XM_020058840.1"/>
</dbReference>
<dbReference type="GO" id="GO:0008270">
    <property type="term" value="F:zinc ion binding"/>
    <property type="evidence" value="ECO:0007669"/>
    <property type="project" value="UniProtKB-KW"/>
</dbReference>
<sequence length="3641" mass="405375">MNKNAKGRSYLDILRFYSKDENQQGVHFSGGVGSPVGLQSGHSFCKGVKKERFFNVRNWDGADSHQGNDDRPLGEDKESLNTDSFFRTLFCNQKMGSSNNRHYTSGCYRSNPFEEEENNNAQRRNLKKMVTYATRGKRVKPVHEEDTLIRNLRREQRMRMLCLQKEHGCMKGYQKKMASCFAAYRRRKTCTICFLSNNTEHMEKCKNCSLHFHVYCYKMFRDNFNLSDFVCDVCVDCGAAGGTTSNFAPQHVPHRAYAHQRTDEPYRKYHFAYKRKDVDVTNEPLDCAPQVEEPNTQSGSPRKSKNFKCLSEAEFGNSNDLLHGEGNQKINGSSKRKAEGGKKIPTDDCLYDGAIHHRDMAYHSDTRCNRRVSHEIGPYNKKAKRQLKKRADLEMTSEKVTKMVGKLLRPLENHKMDSHSMLFQMEQSQSNQPPHEGKNTQYMHAIQYKLHLHERASQQVKCSICNGLHRNVLMIRTGPDLWFHVCCLYYNDLSKCGSLNHLYFECFFLKFYNQDYFSNMYGKLKGVNEIIVQKVKQELLSSYNTTIHSHSFNFLMNPYYYNLTLKQIKNLIFYNFILQTNVLYGRKTSWCGGSSLQVSPIGGDEGEGIIKGVLCTNLGSDNLAEMNFGWTDRRRVSESSSCAQSNRRRRNSQRGSQSRIDLHGKLYNQYEHSSSLSSEASSYVGSSSIPSCSDSSSDGATMRDDTQDMEEGEYEDEPENDPYVDDDEEDISMHCQNEHTNIYCIDTNNCSVVTEENYYTTDVLHIVSNHTRNEVSLSVNKQNELNSFFKEIEQLIYKRDFIHLNILKNIKEKIQESVLNNHSKICVFCKKATGIKTKCMFPSCCTYFHISCYYEFFLHSVHVIYEWRRGIKRDDQFNRRQVNQVTNPGDLPPRTNKPIKRQDRRKKRLRNGIGSDKSDQDNVCHGIYVDRCDHAEGRATPSAGVAKNILTKGNSQEQPPIDAPKGTIQYIRKIKRKIMDSSEQQNGGSNNSAAVVDGPTNGSAKMNQKNTETKMTPIIFPSPVEHAEKTNPRAKKEVVDLASTQIASSGATTLEDQPQKSKVTVDAREGNTVGYGQEERVEDKSGNPTGGGSSQGSLLSTRRTRSKAVVVPLSNTQKGSFEEGKVNQTVRSKSNHHPNEQNQMVVLDNLKQNTVKTTPCKNTQMGDPHGRRFTESTSLCSDVNIAGMNRRNQRTVKHCSKYPARDYVTVGGIPRQGEKPNVRMHKLVQRVTHQVEQKTPLRGEAKLTPKVTPKITPKTRDRSDQPGRPRRGDDCESFSSLSSLLCSSIPSDGSESSFDSIRSSDRSLSLHSKSNSISLHSLTFSSASSSSSSTYASSECVANTSRQIASRKWDITSSCSSSDSSVTSKLNGKAKSISSSLSAASNRSCRNSNSPYSSNSQEALSSSCGEGFPNTKLGYNMGNSNNRHHTSANSGNAKRKKKKKIKKKKYEHSATDTEHLGRNTTWNKLGLFTTNVSNVGNSYLEMKSIKLTLCNTHNNEDDIATVLNLKLNAVNNRGHNNLGGIFYHYYNSFLSSVFFAEKFAHLSNGGEDTNEWVDNQVSQCENESGNLHQGEKEDEIKEVSNTPVEEQNNRGEAISTDNDAAVNPPDGETHKPSDHTHKRKIGCLSETPNCDDENEQKEMGHSEQHDQDDTDVAQISRGNKKKKVKLDNGGDTVEHDANNVERNDGGRWRDEAHTEGGSSDRAEDKKGENEPANELEVTTDYENSPTQEKANGYDTLKDVHEEKSNQVEGAVEGTAEPEEATPNGEVTCKETPSKANHLTLLLFMNYMNRVIDNVEASVIMKNNVCEGVYYLRQQNGVNICQKVSGRLKKQLKAQNMKKKKKKKKKKLSEITILKNTNVDIQKKDKNNISSSMDLKKKVDVNKFAYLFYRLPLLLSGNKFVSDLDTLKCIGQIRSVFHYYVDFSNSRNIANLVELLEGYASHSMFHKSVSNSRRSLHDREDKSGTRRKLSASGVSVETATTTDVTTVAAEAVEKALNQDAEEQPSLDNSFDAGGEDGPDDAAEQVENADEQTSSTATITEVAPTEEVRKNEPMSDHPFENEKESITENGDTDLVRGSTCASTVSAYCPSVVGENHHDVQEDPHEKSTKTKKKKKKKSTGSGNNCKGNMPNESVLEQGDSFNLEDGQRNENNTCDKGGITKGDESGKESQPYVNKSFNLVFCLFDNGNNIYLLIYESDSDNRKKYAKNKLLRKKNECNNIDYFFRELYEKVHQSSSKDGAFSILKALFCNGVGASVGDSSASIASGVIPQSAIGFTGLSDVTSSTGLTGLTSSMGSMWSMGSMSGTSNRSGSGSRVSGHRVQGSSNANSNVSTVNATTGISTVCGTTPDELNCLKMSEMLLNKNVLENILHNFSAFNITKNLSLKLANVIELTYYDYLFIKRHKFFYSKRGVKIFDACNNLYGEGEPTEDDLGGSVVGGSVIGGSVVGGSVIDGCGNRDDYQLTNKLKEILSKLYSDKGSNNTSFNYRGMLCGESSLSGTGDVSRVSAYVKEEKAKLGGVVTPMGISDVVAAGCSGGITDWRNVNPFLWGPENSTFAGSVVNGVPGDLSGTTMMAYEFAKNGNLLNKGVKEKVLNKQITKKNDKRDKKDGQRSKNKKEQKNRLHDDPKSCNTSGGKLPSGNTITKSEFSQYSNLDLVTHQSRDNSINGIVREFLLNGCEDNTMAEQVKEIIGRYNSFGGNTKSGFRGKCHPAEGSMYSTNSFSAYDVYKLFLLDNGARGGETNTTMGDPVGDPVDSLTSGEGTPPGATNEPEQAPPLFKNKEERKKYLNNILFDKATLNNFRSFILKKRQMEFFYKNWNGLANCIERENNFIDIGNILSFHLNRSNFVKQLNWRSVEEVETKVNLSRSSISSVSGVKIKAEENKAGSFAALPGNCTKDGNNAIEEGANSSLCKSEPANGSPPPAEDHAQQPDGEKNNENDEKDASGTVVTVGDDKSGLSEGNVLPPVVKEEKNIQPDLSNRDESEHKGEDQTEDQTEGQKESQTESQNYRNRSRSRDGESFDELIGHNYEKMKDLYNNLNEEIVKNKLLLMSKIIDENHFYNVADMPLYVNLVFYKYSCVNTWNNLVHNLRDSFLREEEAHFLTTNGVMNKNVAPENGLNEAFILTPTPTTLPTKEALPEEHNPSSDACVAERKEEKHHHNDDNGKAPPVGETVTTQYSNNPVGKENGPEEGNKMGDQSSEAAPPSGVGPSTSVVPPAVTDPKKSAPIFNQKKNEKNEKNGKNVKNEEKEKPNHFTCSVCFNYQLNNINILYKCVGCFTYMHKYCYGIYQKGRSDEFLCEKCTLSKYINKRRQQGEDPSKSSSHSKKKKKSSNNSAATATGAGTVGTASVVAAAAVSSGHTHDCNTNDPCDNPSKSTLDVFKGFESCCYICKKDGGALKKTTTNQFVHIFCVLFFISKVFCLNIYNLNLWDVSNLRSFENVCCICNKNGAVIRCAYCEEDAQGENTPSSANTHTKYEKKEKKCNKWFHPLCAYLEGYHMNVEIYEDLFVMTYFYDNCFSCFHVITHCNDHVPPGSYQNREAVKWKRNKSYLSSSSGGEHGSGNNDGAASPKSSDGNIINMGINNFQSGKIETNAPCLHNQQNGSSSTPPLQNCVNAILVKEETSNEICATEQIEEACAL</sequence>
<feature type="compositionally biased region" description="Low complexity" evidence="4">
    <location>
        <begin position="3554"/>
        <end position="3568"/>
    </location>
</feature>
<feature type="compositionally biased region" description="Basic and acidic residues" evidence="4">
    <location>
        <begin position="1958"/>
        <end position="1967"/>
    </location>
</feature>
<dbReference type="CDD" id="cd15571">
    <property type="entry name" value="ePHD"/>
    <property type="match status" value="1"/>
</dbReference>
<feature type="compositionally biased region" description="Basic and acidic residues" evidence="4">
    <location>
        <begin position="3234"/>
        <end position="3249"/>
    </location>
</feature>
<feature type="compositionally biased region" description="Basic and acidic residues" evidence="4">
    <location>
        <begin position="2970"/>
        <end position="2992"/>
    </location>
</feature>
<reference evidence="7" key="1">
    <citation type="submission" date="2016-06" db="EMBL/GenBank/DDBJ databases">
        <title>First high quality genome sequence of Plasmodium coatneyi using continuous long reads from single molecule, real-time sequencing.</title>
        <authorList>
            <person name="Chien J.-T."/>
            <person name="Pakala S.B."/>
            <person name="Geraldo J.A."/>
            <person name="Lapp S.A."/>
            <person name="Barnwell J.W."/>
            <person name="Kissinger J.C."/>
            <person name="Galinski M.R."/>
            <person name="Humphrey J.C."/>
        </authorList>
    </citation>
    <scope>NUCLEOTIDE SEQUENCE [LARGE SCALE GENOMIC DNA]</scope>
    <source>
        <strain evidence="7">Hackeri</strain>
    </source>
</reference>
<feature type="compositionally biased region" description="Low complexity" evidence="4">
    <location>
        <begin position="680"/>
        <end position="697"/>
    </location>
</feature>
<evidence type="ECO:0000256" key="3">
    <source>
        <dbReference type="ARBA" id="ARBA00022833"/>
    </source>
</evidence>
<feature type="compositionally biased region" description="Polar residues" evidence="4">
    <location>
        <begin position="1421"/>
        <end position="1436"/>
    </location>
</feature>
<feature type="region of interest" description="Disordered" evidence="4">
    <location>
        <begin position="2912"/>
        <end position="3024"/>
    </location>
</feature>
<dbReference type="InterPro" id="IPR011011">
    <property type="entry name" value="Znf_FYVE_PHD"/>
</dbReference>
<feature type="region of interest" description="Disordered" evidence="4">
    <location>
        <begin position="1049"/>
        <end position="1106"/>
    </location>
</feature>
<evidence type="ECO:0000313" key="6">
    <source>
        <dbReference type="EMBL" id="ANQ07722.1"/>
    </source>
</evidence>
<feature type="domain" description="Zinc finger PHD-type" evidence="5">
    <location>
        <begin position="3258"/>
        <end position="3305"/>
    </location>
</feature>
<dbReference type="SMART" id="SM00249">
    <property type="entry name" value="PHD"/>
    <property type="match status" value="2"/>
</dbReference>
<feature type="compositionally biased region" description="Polar residues" evidence="4">
    <location>
        <begin position="2631"/>
        <end position="2646"/>
    </location>
</feature>